<dbReference type="InterPro" id="IPR020568">
    <property type="entry name" value="Ribosomal_Su5_D2-typ_SF"/>
</dbReference>
<reference evidence="10" key="1">
    <citation type="submission" date="2019-11" db="EMBL/GenBank/DDBJ databases">
        <title>Genome sequence of Heliorestis convoluta strain HH, an alkaliphilic and minimalistic phototrophic bacterium from a soda lake in Egypt.</title>
        <authorList>
            <person name="Dewey E.D."/>
            <person name="Stokes L.M."/>
            <person name="Burchell B.M."/>
            <person name="Shaffer K.N."/>
            <person name="Huntington A.M."/>
            <person name="Baker J.M."/>
            <person name="Nadendla S."/>
            <person name="Giglio M.G."/>
            <person name="Touchman J.W."/>
            <person name="Blankenship R.E."/>
            <person name="Madigan M.T."/>
            <person name="Sattley W.M."/>
        </authorList>
    </citation>
    <scope>NUCLEOTIDE SEQUENCE [LARGE SCALE GENOMIC DNA]</scope>
    <source>
        <strain evidence="10">HH</strain>
    </source>
</reference>
<keyword evidence="4 7" id="KW-0255">Endonuclease</keyword>
<evidence type="ECO:0000256" key="4">
    <source>
        <dbReference type="ARBA" id="ARBA00022759"/>
    </source>
</evidence>
<dbReference type="OrthoDB" id="9810867at2"/>
<dbReference type="AlphaFoldDB" id="A0A5Q2MWV9"/>
<evidence type="ECO:0000256" key="5">
    <source>
        <dbReference type="ARBA" id="ARBA00022801"/>
    </source>
</evidence>
<dbReference type="PROSITE" id="PS00648">
    <property type="entry name" value="RIBONUCLEASE_P"/>
    <property type="match status" value="1"/>
</dbReference>
<dbReference type="Pfam" id="PF00825">
    <property type="entry name" value="Ribonuclease_P"/>
    <property type="match status" value="1"/>
</dbReference>
<dbReference type="GO" id="GO:0042781">
    <property type="term" value="F:3'-tRNA processing endoribonuclease activity"/>
    <property type="evidence" value="ECO:0007669"/>
    <property type="project" value="TreeGrafter"/>
</dbReference>
<comment type="subunit">
    <text evidence="7">Consists of a catalytic RNA component (M1 or rnpB) and a protein subunit.</text>
</comment>
<dbReference type="GO" id="GO:0001682">
    <property type="term" value="P:tRNA 5'-leader removal"/>
    <property type="evidence" value="ECO:0007669"/>
    <property type="project" value="UniProtKB-UniRule"/>
</dbReference>
<sequence length="118" mass="14021">MLPRRYRLRRSKDFQTVYRRGNSVAGRYVVLYLLKGKGTQRFGFSVSSKVGKAVIRNKVKRQLREICRRYRPRLHQGRDVILIARQKIKGIPFREVEKDVIKLFKRAKLWMGESNGNQ</sequence>
<keyword evidence="10" id="KW-1185">Reference proteome</keyword>
<evidence type="ECO:0000313" key="9">
    <source>
        <dbReference type="EMBL" id="QGG46988.1"/>
    </source>
</evidence>
<comment type="catalytic activity">
    <reaction evidence="7">
        <text>Endonucleolytic cleavage of RNA, removing 5'-extranucleotides from tRNA precursor.</text>
        <dbReference type="EC" id="3.1.26.5"/>
    </reaction>
</comment>
<dbReference type="Gene3D" id="3.30.230.10">
    <property type="match status" value="1"/>
</dbReference>
<dbReference type="RefSeq" id="WP_153724462.1">
    <property type="nucleotide sequence ID" value="NZ_CP045875.1"/>
</dbReference>
<comment type="function">
    <text evidence="1 7">RNaseP catalyzes the removal of the 5'-leader sequence from pre-tRNA to produce the mature 5'-terminus. It can also cleave other RNA substrates such as 4.5S RNA. The protein component plays an auxiliary but essential role in vivo by binding to the 5'-leader sequence and broadening the substrate specificity of the ribozyme.</text>
</comment>
<evidence type="ECO:0000313" key="10">
    <source>
        <dbReference type="Proteomes" id="UP000366051"/>
    </source>
</evidence>
<dbReference type="PANTHER" id="PTHR33992:SF1">
    <property type="entry name" value="RIBONUCLEASE P PROTEIN COMPONENT"/>
    <property type="match status" value="1"/>
</dbReference>
<keyword evidence="3 7" id="KW-0540">Nuclease</keyword>
<keyword evidence="2 7" id="KW-0819">tRNA processing</keyword>
<proteinExistence type="inferred from homology"/>
<protein>
    <recommendedName>
        <fullName evidence="7 8">Ribonuclease P protein component</fullName>
        <shortName evidence="7">RNase P protein</shortName>
        <shortName evidence="7">RNaseP protein</shortName>
        <ecNumber evidence="7 8">3.1.26.5</ecNumber>
    </recommendedName>
    <alternativeName>
        <fullName evidence="7">Protein C5</fullName>
    </alternativeName>
</protein>
<evidence type="ECO:0000256" key="6">
    <source>
        <dbReference type="ARBA" id="ARBA00022884"/>
    </source>
</evidence>
<dbReference type="HAMAP" id="MF_00227">
    <property type="entry name" value="RNase_P"/>
    <property type="match status" value="1"/>
</dbReference>
<keyword evidence="6 7" id="KW-0694">RNA-binding</keyword>
<evidence type="ECO:0000256" key="1">
    <source>
        <dbReference type="ARBA" id="ARBA00002663"/>
    </source>
</evidence>
<gene>
    <name evidence="7 9" type="primary">rnpA</name>
    <name evidence="9" type="ORF">FTV88_0831</name>
</gene>
<dbReference type="InterPro" id="IPR014721">
    <property type="entry name" value="Ribsml_uS5_D2-typ_fold_subgr"/>
</dbReference>
<dbReference type="SUPFAM" id="SSF54211">
    <property type="entry name" value="Ribosomal protein S5 domain 2-like"/>
    <property type="match status" value="1"/>
</dbReference>
<dbReference type="InterPro" id="IPR000100">
    <property type="entry name" value="RNase_P"/>
</dbReference>
<dbReference type="InterPro" id="IPR020539">
    <property type="entry name" value="RNase_P_CS"/>
</dbReference>
<name>A0A5Q2MWV9_9FIRM</name>
<dbReference type="GO" id="GO:0004526">
    <property type="term" value="F:ribonuclease P activity"/>
    <property type="evidence" value="ECO:0007669"/>
    <property type="project" value="UniProtKB-UniRule"/>
</dbReference>
<dbReference type="PANTHER" id="PTHR33992">
    <property type="entry name" value="RIBONUCLEASE P PROTEIN COMPONENT"/>
    <property type="match status" value="1"/>
</dbReference>
<comment type="similarity">
    <text evidence="7">Belongs to the RnpA family.</text>
</comment>
<evidence type="ECO:0000256" key="8">
    <source>
        <dbReference type="NCBIfam" id="TIGR00188"/>
    </source>
</evidence>
<dbReference type="Proteomes" id="UP000366051">
    <property type="component" value="Chromosome"/>
</dbReference>
<dbReference type="EC" id="3.1.26.5" evidence="7 8"/>
<dbReference type="EMBL" id="CP045875">
    <property type="protein sequence ID" value="QGG46988.1"/>
    <property type="molecule type" value="Genomic_DNA"/>
</dbReference>
<organism evidence="9 10">
    <name type="scientific">Heliorestis convoluta</name>
    <dbReference type="NCBI Taxonomy" id="356322"/>
    <lineage>
        <taxon>Bacteria</taxon>
        <taxon>Bacillati</taxon>
        <taxon>Bacillota</taxon>
        <taxon>Clostridia</taxon>
        <taxon>Eubacteriales</taxon>
        <taxon>Heliobacteriaceae</taxon>
        <taxon>Heliorestis</taxon>
    </lineage>
</organism>
<dbReference type="GO" id="GO:0030677">
    <property type="term" value="C:ribonuclease P complex"/>
    <property type="evidence" value="ECO:0007669"/>
    <property type="project" value="TreeGrafter"/>
</dbReference>
<dbReference type="NCBIfam" id="TIGR00188">
    <property type="entry name" value="rnpA"/>
    <property type="match status" value="1"/>
</dbReference>
<keyword evidence="5 7" id="KW-0378">Hydrolase</keyword>
<dbReference type="KEGG" id="hcv:FTV88_0831"/>
<dbReference type="GO" id="GO:0000049">
    <property type="term" value="F:tRNA binding"/>
    <property type="evidence" value="ECO:0007669"/>
    <property type="project" value="UniProtKB-UniRule"/>
</dbReference>
<evidence type="ECO:0000256" key="3">
    <source>
        <dbReference type="ARBA" id="ARBA00022722"/>
    </source>
</evidence>
<evidence type="ECO:0000256" key="7">
    <source>
        <dbReference type="HAMAP-Rule" id="MF_00227"/>
    </source>
</evidence>
<evidence type="ECO:0000256" key="2">
    <source>
        <dbReference type="ARBA" id="ARBA00022694"/>
    </source>
</evidence>
<accession>A0A5Q2MWV9</accession>